<dbReference type="Pfam" id="PF16879">
    <property type="entry name" value="Sin3a_C"/>
    <property type="match status" value="1"/>
</dbReference>
<evidence type="ECO:0000256" key="8">
    <source>
        <dbReference type="ARBA" id="ARBA00023015"/>
    </source>
</evidence>
<dbReference type="Proteomes" id="UP000759131">
    <property type="component" value="Unassembled WGS sequence"/>
</dbReference>
<gene>
    <name evidence="21" type="ORF">OSB1V03_LOCUS492</name>
</gene>
<feature type="compositionally biased region" description="Basic and acidic residues" evidence="19">
    <location>
        <begin position="917"/>
        <end position="926"/>
    </location>
</feature>
<feature type="region of interest" description="Disordered" evidence="19">
    <location>
        <begin position="1"/>
        <end position="36"/>
    </location>
</feature>
<evidence type="ECO:0000256" key="17">
    <source>
        <dbReference type="ARBA" id="ARBA00081271"/>
    </source>
</evidence>
<dbReference type="FunFam" id="1.20.1160.11:FF:000004">
    <property type="entry name" value="Paired amphipathic helix protein Sin3a"/>
    <property type="match status" value="1"/>
</dbReference>
<dbReference type="InterPro" id="IPR013194">
    <property type="entry name" value="HDAC_interact_dom"/>
</dbReference>
<comment type="subcellular location">
    <subcellularLocation>
        <location evidence="1">Nucleus</location>
        <location evidence="1">Nucleolus</location>
    </subcellularLocation>
</comment>
<dbReference type="Pfam" id="PF02671">
    <property type="entry name" value="PAH"/>
    <property type="match status" value="3"/>
</dbReference>
<keyword evidence="11" id="KW-0804">Transcription</keyword>
<feature type="compositionally biased region" description="Acidic residues" evidence="19">
    <location>
        <begin position="888"/>
        <end position="897"/>
    </location>
</feature>
<keyword evidence="2" id="KW-0678">Repressor</keyword>
<evidence type="ECO:0000256" key="15">
    <source>
        <dbReference type="ARBA" id="ARBA00068512"/>
    </source>
</evidence>
<evidence type="ECO:0000256" key="10">
    <source>
        <dbReference type="ARBA" id="ARBA00023108"/>
    </source>
</evidence>
<dbReference type="GO" id="GO:0005730">
    <property type="term" value="C:nucleolus"/>
    <property type="evidence" value="ECO:0007669"/>
    <property type="project" value="UniProtKB-SubCell"/>
</dbReference>
<evidence type="ECO:0000256" key="7">
    <source>
        <dbReference type="ARBA" id="ARBA00022990"/>
    </source>
</evidence>
<evidence type="ECO:0000256" key="5">
    <source>
        <dbReference type="ARBA" id="ARBA00022737"/>
    </source>
</evidence>
<evidence type="ECO:0000256" key="13">
    <source>
        <dbReference type="ARBA" id="ARBA00056268"/>
    </source>
</evidence>
<feature type="domain" description="Histone deacetylase interacting" evidence="20">
    <location>
        <begin position="605"/>
        <end position="705"/>
    </location>
</feature>
<keyword evidence="8" id="KW-0805">Transcription regulation</keyword>
<name>A0A7R9PTE8_9ACAR</name>
<evidence type="ECO:0000256" key="14">
    <source>
        <dbReference type="ARBA" id="ARBA00061761"/>
    </source>
</evidence>
<sequence>MSALGSSGGHNSGPNPMSMPANTAAHNPPPALAAQQSPALSIQAAAVTQTILNVSTLSAPQPLQPTLATAQAIGPHDALSYLDQVKFKFNNQPQVYNDFLDIMKEFKSQSIDTPGVIQRVSTLFKGHPELIVGFNTFLPPGYKIEMHSNDQVNVSMPNQPNTIIMSGGPLTATPVLTGVPQHQVSVILPKVTQTTSFNAAQAHHAAINVALTAAANQSRAGGATHHDVAHPTPQPSAVNAVSAATNSATVANGSATSAAAAAASANNAAQPVEFNHAINYVNKIKNRFQMQPEIYKQFLEILHTYQKEQRSIKEGTAVQGQKMLTETEVFTQVAKLFQNQEDLLQEFSQFLPDANGSNIPSSGASLALTGGQLQEFSQFLPDANGSNIPSSGASLALTGVMPVTFGHPLAHQVDSITPHPTVNDHSTIVKKPTVGRPLVSAQPFQPRIQLKRSQHDSLTHHSSVKRQKMTSLRDVTLAEAGKYGSLNEFAFFDKVRKSLRSQEVYDNFLRCLVLYNHEILSRPELVHLVTPFLGKFPELLKWFKDFLGYKEGASASISALHSREQLNSNHSALPLEGLSHRVASIRERERERMSSEMGMEIDYSSCKRYGASYRALPRNYVKPECTGRTPLCREVLNDIWVSFPSWSEDSTFVSSRKTQYEEYIYRCEDERYELDVVLETNLSTIRVLEAVQKKMSRMTNEDRLRFKLDDTLGGTSAVIHQKAIKRIYGDKAQEIIEGLKKNPSVAVPLVIRRLMMKEEEWREAHKQFNKIWREQNEKYYLKSLDHQGISFKQNDIKFLRSKSLLNEIETIFEERHEQCEANPDAVDATQPHMTFSYKDKSMIEESCNLIIHHVKRQTSIHKEDKQKIKQLLRHFIPDLFATQRGELSDDELDDETDEKNKIQNNCNINSKTNENSSKNDEKDNKKSSQNSLGEKGEPLTITDSDAKPNAMLNTNPNETYSMFFVNNNWYLFFRLHHILCERLAKMSERAEILAAEEAKEKLDRKMSTALALRLKPNNEVEVEDYFPAFIDMVKQVLDGNLDANQFEDMLREMFGIHAYIAFTLDKVVQNIVRQLQHIVCDESCNQCTDLFTEETKTSGTGGECSTSHHRLAPETAYQKKAELLLCDENCFKFIFYKTEGKITIEMVDTDSDESSDELETIEKWSEYVERYTREIGSISDDMKAILSQKPLFLRRNIRSFKSRTKNEREDLFDKESEIKREKKEINRDKESKTDASDNKETKSGTKVDQTSEESVDKALNSTEVVENIECKFDVSKFKLVFVVQSESVMYRKNSIIKAKQSHKRVSKRLFHKFNEWHEKWLNANSTTDHQKQVQQWLVASDTSLPSTTTTTAATTSADSKTSAVPADSKSTSGATTAAAKDMSCEKWTHITIGVMDIETYAQE</sequence>
<evidence type="ECO:0000256" key="6">
    <source>
        <dbReference type="ARBA" id="ARBA00022843"/>
    </source>
</evidence>
<keyword evidence="9" id="KW-0175">Coiled coil</keyword>
<evidence type="ECO:0000313" key="22">
    <source>
        <dbReference type="Proteomes" id="UP000759131"/>
    </source>
</evidence>
<dbReference type="GO" id="GO:0003714">
    <property type="term" value="F:transcription corepressor activity"/>
    <property type="evidence" value="ECO:0007669"/>
    <property type="project" value="InterPro"/>
</dbReference>
<feature type="compositionally biased region" description="Low complexity" evidence="19">
    <location>
        <begin position="12"/>
        <end position="36"/>
    </location>
</feature>
<dbReference type="GO" id="GO:0048511">
    <property type="term" value="P:rhythmic process"/>
    <property type="evidence" value="ECO:0007669"/>
    <property type="project" value="UniProtKB-KW"/>
</dbReference>
<evidence type="ECO:0000256" key="12">
    <source>
        <dbReference type="ARBA" id="ARBA00023242"/>
    </source>
</evidence>
<dbReference type="GO" id="GO:0070822">
    <property type="term" value="C:Sin3-type complex"/>
    <property type="evidence" value="ECO:0007669"/>
    <property type="project" value="TreeGrafter"/>
</dbReference>
<dbReference type="OrthoDB" id="10265969at2759"/>
<comment type="function">
    <text evidence="13">Acts as a transcriptional repressor. Corepressor for REST. Interacts with MXI1 to repress MYC responsive genes and antagonize MYC oncogenic activities. Also interacts with MXD1-MAX heterodimers to repress transcription by tethering SIN3A to DNA. Acts cooperatively with OGT to repress transcription in parallel with histone deacetylation. Involved in the control of the circadian rhythms. Required for the transcriptional repression of circadian target genes, such as PER1, mediated by the large PER complex through histone deacetylation. Cooperates with FOXK1 to regulate cell cycle progression probably by repressing cell cycle inhibitor genes expression. Required for cortical neuron differentiation and callosal axon elongation.</text>
</comment>
<keyword evidence="4" id="KW-0597">Phosphoprotein</keyword>
<keyword evidence="22" id="KW-1185">Reference proteome</keyword>
<keyword evidence="10" id="KW-0090">Biological rhythms</keyword>
<organism evidence="21">
    <name type="scientific">Medioppia subpectinata</name>
    <dbReference type="NCBI Taxonomy" id="1979941"/>
    <lineage>
        <taxon>Eukaryota</taxon>
        <taxon>Metazoa</taxon>
        <taxon>Ecdysozoa</taxon>
        <taxon>Arthropoda</taxon>
        <taxon>Chelicerata</taxon>
        <taxon>Arachnida</taxon>
        <taxon>Acari</taxon>
        <taxon>Acariformes</taxon>
        <taxon>Sarcoptiformes</taxon>
        <taxon>Oribatida</taxon>
        <taxon>Brachypylina</taxon>
        <taxon>Oppioidea</taxon>
        <taxon>Oppiidae</taxon>
        <taxon>Medioppia</taxon>
    </lineage>
</organism>
<dbReference type="InterPro" id="IPR039774">
    <property type="entry name" value="Sin3-like"/>
</dbReference>
<dbReference type="SMART" id="SM00761">
    <property type="entry name" value="HDAC_interact"/>
    <property type="match status" value="1"/>
</dbReference>
<dbReference type="InterPro" id="IPR036600">
    <property type="entry name" value="PAH_sf"/>
</dbReference>
<dbReference type="FunFam" id="1.20.1160.11:FF:000002">
    <property type="entry name" value="Paired amphipathic helix protein SIN3"/>
    <property type="match status" value="1"/>
</dbReference>
<feature type="compositionally biased region" description="Basic and acidic residues" evidence="19">
    <location>
        <begin position="1222"/>
        <end position="1245"/>
    </location>
</feature>
<dbReference type="FunFam" id="1.20.1160.11:FF:000001">
    <property type="entry name" value="Paired amphipathic helix protein Sin3"/>
    <property type="match status" value="1"/>
</dbReference>
<comment type="subunit">
    <text evidence="14">Interacts with ARID4B, BRMS1L, HCFC1, HDAC1, HDAC2, MXI1, SAP30L, SAP130, SFPQ and TOPORS. Interacts with OGT (via TPRs 1-6); the interaction mediates transcriptional repression in parallel with histone deacetylase. Interacts with BAZ2A, MXD1, MXD3, MXD4, MBD2, DACH1, NCOR1, NR4A2, REST, RLIM, SAP30, SETDB1, SMYD2, and SUDS3. Interacts with PHF12 in a complex composed of HDAC1, PHF12 and SAP30. Interacts with TET1; the interaction recruits SIN3A to gene promoters. The large PER complex involved in the histone deacetylation is composed of at least HDAC1, PER2, SFPQ and SIN3A. Interacts with KLF11. Interacts with PPHLN1. Found in a complex with YY1, GON4L and HDAC1. Interacts (via PAH2) with FOXK1. Interacts with FOXK2. Found in a complex composed of at least SINHCAF, SIN3A, HDAC1, SAP30, RBBP4, OGT and TET1. Interacts with SINHCAF. Interacts with SPHK2.</text>
</comment>
<keyword evidence="6" id="KW-0832">Ubl conjugation</keyword>
<evidence type="ECO:0000259" key="20">
    <source>
        <dbReference type="SMART" id="SM00761"/>
    </source>
</evidence>
<reference evidence="21" key="1">
    <citation type="submission" date="2020-11" db="EMBL/GenBank/DDBJ databases">
        <authorList>
            <person name="Tran Van P."/>
        </authorList>
    </citation>
    <scope>NUCLEOTIDE SEQUENCE</scope>
</reference>
<keyword evidence="5" id="KW-0677">Repeat</keyword>
<evidence type="ECO:0000256" key="19">
    <source>
        <dbReference type="SAM" id="MobiDB-lite"/>
    </source>
</evidence>
<dbReference type="GO" id="GO:0061629">
    <property type="term" value="F:RNA polymerase II-specific DNA-binding transcription factor binding"/>
    <property type="evidence" value="ECO:0007669"/>
    <property type="project" value="UniProtKB-ARBA"/>
</dbReference>
<keyword evidence="7" id="KW-0007">Acetylation</keyword>
<feature type="region of interest" description="Disordered" evidence="19">
    <location>
        <begin position="1222"/>
        <end position="1254"/>
    </location>
</feature>
<evidence type="ECO:0000256" key="9">
    <source>
        <dbReference type="ARBA" id="ARBA00023054"/>
    </source>
</evidence>
<dbReference type="Pfam" id="PF08295">
    <property type="entry name" value="Sin3_corepress"/>
    <property type="match status" value="1"/>
</dbReference>
<evidence type="ECO:0000256" key="18">
    <source>
        <dbReference type="PROSITE-ProRule" id="PRU00810"/>
    </source>
</evidence>
<feature type="compositionally biased region" description="Polar residues" evidence="19">
    <location>
        <begin position="902"/>
        <end position="912"/>
    </location>
</feature>
<evidence type="ECO:0000313" key="21">
    <source>
        <dbReference type="EMBL" id="CAD7619996.1"/>
    </source>
</evidence>
<evidence type="ECO:0000256" key="2">
    <source>
        <dbReference type="ARBA" id="ARBA00022491"/>
    </source>
</evidence>
<dbReference type="GO" id="GO:0000122">
    <property type="term" value="P:negative regulation of transcription by RNA polymerase II"/>
    <property type="evidence" value="ECO:0007669"/>
    <property type="project" value="TreeGrafter"/>
</dbReference>
<feature type="compositionally biased region" description="Gly residues" evidence="19">
    <location>
        <begin position="1"/>
        <end position="11"/>
    </location>
</feature>
<evidence type="ECO:0000256" key="1">
    <source>
        <dbReference type="ARBA" id="ARBA00004604"/>
    </source>
</evidence>
<accession>A0A7R9PTE8</accession>
<dbReference type="PANTHER" id="PTHR12346">
    <property type="entry name" value="SIN3B-RELATED"/>
    <property type="match status" value="1"/>
</dbReference>
<proteinExistence type="predicted"/>
<keyword evidence="3" id="KW-1017">Isopeptide bond</keyword>
<feature type="region of interest" description="Disordered" evidence="19">
    <location>
        <begin position="887"/>
        <end position="950"/>
    </location>
</feature>
<keyword evidence="12 18" id="KW-0539">Nucleus</keyword>
<evidence type="ECO:0000256" key="16">
    <source>
        <dbReference type="ARBA" id="ARBA00075105"/>
    </source>
</evidence>
<dbReference type="InterPro" id="IPR031693">
    <property type="entry name" value="Sin3_C"/>
</dbReference>
<evidence type="ECO:0000256" key="3">
    <source>
        <dbReference type="ARBA" id="ARBA00022499"/>
    </source>
</evidence>
<dbReference type="PROSITE" id="PS51477">
    <property type="entry name" value="PAH"/>
    <property type="match status" value="3"/>
</dbReference>
<evidence type="ECO:0000256" key="4">
    <source>
        <dbReference type="ARBA" id="ARBA00022553"/>
    </source>
</evidence>
<dbReference type="InterPro" id="IPR003822">
    <property type="entry name" value="PAH"/>
</dbReference>
<dbReference type="PANTHER" id="PTHR12346:SF0">
    <property type="entry name" value="SIN3A, ISOFORM G"/>
    <property type="match status" value="1"/>
</dbReference>
<protein>
    <recommendedName>
        <fullName evidence="15">Paired amphipathic helix protein Sin3a</fullName>
    </recommendedName>
    <alternativeName>
        <fullName evidence="16">Histone deacetylase complex subunit Sin3a</fullName>
    </alternativeName>
    <alternativeName>
        <fullName evidence="17">Transcriptional corepressor Sin3a</fullName>
    </alternativeName>
</protein>
<feature type="region of interest" description="Disordered" evidence="19">
    <location>
        <begin position="1345"/>
        <end position="1378"/>
    </location>
</feature>
<dbReference type="SUPFAM" id="SSF47762">
    <property type="entry name" value="PAH2 domain"/>
    <property type="match status" value="3"/>
</dbReference>
<dbReference type="EMBL" id="OC854673">
    <property type="protein sequence ID" value="CAD7619996.1"/>
    <property type="molecule type" value="Genomic_DNA"/>
</dbReference>
<dbReference type="EMBL" id="CAJPIZ010000098">
    <property type="protein sequence ID" value="CAG2100426.1"/>
    <property type="molecule type" value="Genomic_DNA"/>
</dbReference>
<evidence type="ECO:0000256" key="11">
    <source>
        <dbReference type="ARBA" id="ARBA00023163"/>
    </source>
</evidence>
<dbReference type="Gene3D" id="1.20.1160.11">
    <property type="entry name" value="Paired amphipathic helix"/>
    <property type="match status" value="3"/>
</dbReference>